<proteinExistence type="predicted"/>
<dbReference type="RefSeq" id="WP_368505091.1">
    <property type="nucleotide sequence ID" value="NZ_CP162551.1"/>
</dbReference>
<dbReference type="AlphaFoldDB" id="A0AB39BVZ3"/>
<accession>A0AB39BVZ3</accession>
<sequence length="111" mass="12253">MRQGASPEEALSSEPQQIYAQSHIDDVTVALAYLAEDEMNVATVQKQGDSWYVLEELNLGEPSISNIDTELEGRFVIAGFAEQGEEIAVNHLPLTLSDTGEVNVWFLTKEI</sequence>
<gene>
    <name evidence="1" type="ORF">AB3N04_05440</name>
</gene>
<dbReference type="EMBL" id="CP162551">
    <property type="protein sequence ID" value="XDI37763.1"/>
    <property type="molecule type" value="Genomic_DNA"/>
</dbReference>
<organism evidence="1">
    <name type="scientific">Alkalihalophilus sp. As8PL</name>
    <dbReference type="NCBI Taxonomy" id="3237103"/>
    <lineage>
        <taxon>Bacteria</taxon>
        <taxon>Bacillati</taxon>
        <taxon>Bacillota</taxon>
        <taxon>Bacilli</taxon>
        <taxon>Bacillales</taxon>
        <taxon>Bacillaceae</taxon>
        <taxon>Alkalihalophilus</taxon>
    </lineage>
</organism>
<reference evidence="1" key="1">
    <citation type="submission" date="2024-07" db="EMBL/GenBank/DDBJ databases">
        <title>Identification and characteristics of an arsenic-resistant bacterial isolate, which belongs to a novel species.</title>
        <authorList>
            <person name="Juszczyk A."/>
            <person name="Kowalczyk A."/>
            <person name="Was K."/>
            <person name="Kosowicz W."/>
            <person name="Budzyn A."/>
            <person name="Latowski D."/>
        </authorList>
    </citation>
    <scope>NUCLEOTIDE SEQUENCE</scope>
    <source>
        <strain evidence="1">As8PL</strain>
    </source>
</reference>
<evidence type="ECO:0000313" key="1">
    <source>
        <dbReference type="EMBL" id="XDI37763.1"/>
    </source>
</evidence>
<name>A0AB39BVZ3_9BACI</name>
<protein>
    <submittedName>
        <fullName evidence="1">Uncharacterized protein</fullName>
    </submittedName>
</protein>